<feature type="chain" id="PRO_5026067140" evidence="1">
    <location>
        <begin position="22"/>
        <end position="107"/>
    </location>
</feature>
<organism evidence="2">
    <name type="scientific">Rhipicephalus microplus</name>
    <name type="common">Cattle tick</name>
    <name type="synonym">Boophilus microplus</name>
    <dbReference type="NCBI Taxonomy" id="6941"/>
    <lineage>
        <taxon>Eukaryota</taxon>
        <taxon>Metazoa</taxon>
        <taxon>Ecdysozoa</taxon>
        <taxon>Arthropoda</taxon>
        <taxon>Chelicerata</taxon>
        <taxon>Arachnida</taxon>
        <taxon>Acari</taxon>
        <taxon>Parasitiformes</taxon>
        <taxon>Ixodida</taxon>
        <taxon>Ixodoidea</taxon>
        <taxon>Ixodidae</taxon>
        <taxon>Rhipicephalinae</taxon>
        <taxon>Rhipicephalus</taxon>
        <taxon>Boophilus</taxon>
    </lineage>
</organism>
<name>A0A6G5A1T0_RHIMP</name>
<evidence type="ECO:0000256" key="1">
    <source>
        <dbReference type="SAM" id="SignalP"/>
    </source>
</evidence>
<protein>
    <submittedName>
        <fullName evidence="2">Putative secreted protein</fullName>
    </submittedName>
</protein>
<accession>A0A6G5A1T0</accession>
<proteinExistence type="predicted"/>
<feature type="signal peptide" evidence="1">
    <location>
        <begin position="1"/>
        <end position="21"/>
    </location>
</feature>
<evidence type="ECO:0000313" key="2">
    <source>
        <dbReference type="EMBL" id="NIE44924.1"/>
    </source>
</evidence>
<sequence>MFFMCNCIYYSLLWILMNTSCEHHFESLCEVLESCGFAEQQRESSAGILFASSIRAKVPKCKATKERTPYVFQRNHNFPTLHVKIQSGAGMMCSLESTISCNKCSCT</sequence>
<dbReference type="AlphaFoldDB" id="A0A6G5A1T0"/>
<dbReference type="EMBL" id="GIKN01002651">
    <property type="protein sequence ID" value="NIE44924.1"/>
    <property type="molecule type" value="Transcribed_RNA"/>
</dbReference>
<reference evidence="2" key="1">
    <citation type="submission" date="2020-03" db="EMBL/GenBank/DDBJ databases">
        <title>A transcriptome and proteome of the tick Rhipicephalus microplus shaped by the genetic composition of its hosts and developmental stage.</title>
        <authorList>
            <person name="Garcia G.R."/>
            <person name="Ribeiro J.M.C."/>
            <person name="Maruyama S.R."/>
            <person name="Gardinasse L.G."/>
            <person name="Nelson K."/>
            <person name="Ferreira B.R."/>
            <person name="Andrade T.G."/>
            <person name="Santos I.K.F.M."/>
        </authorList>
    </citation>
    <scope>NUCLEOTIDE SEQUENCE</scope>
    <source>
        <strain evidence="2">NSGR</strain>
        <tissue evidence="2">Salivary glands</tissue>
    </source>
</reference>
<keyword evidence="1" id="KW-0732">Signal</keyword>